<dbReference type="PANTHER" id="PTHR47784:SF4">
    <property type="entry name" value="ZN(II)2CYS6 TRANSCRIPTION FACTOR (EUROFUNG)"/>
    <property type="match status" value="1"/>
</dbReference>
<dbReference type="AlphaFoldDB" id="A0AAN9YXY9"/>
<sequence length="234" mass="25571">MSNIAGSTAASSEAGSGGNSDTPPARTPSSEPAATRQVTATDGFDILASAAAVGRSIDWGDGDSINMHHLRLFDHFRGEKFMLDSFDTKLPEIDQVKETFVKEALSVPYVMYECLAFAARHLSVEGPPETTSFYLEQAVKLQTRSLAIFNASNPVINEETCLSLFIFSNLLGQHTLVDNLAFRQPSLDGFLGHFLSYIGLHRGVRSICDGCWPLLLNSELRPILLQGVESKQIY</sequence>
<keyword evidence="3" id="KW-1185">Reference proteome</keyword>
<feature type="compositionally biased region" description="Polar residues" evidence="1">
    <location>
        <begin position="19"/>
        <end position="35"/>
    </location>
</feature>
<comment type="caution">
    <text evidence="2">The sequence shown here is derived from an EMBL/GenBank/DDBJ whole genome shotgun (WGS) entry which is preliminary data.</text>
</comment>
<feature type="region of interest" description="Disordered" evidence="1">
    <location>
        <begin position="1"/>
        <end position="35"/>
    </location>
</feature>
<accession>A0AAN9YXY9</accession>
<evidence type="ECO:0000313" key="3">
    <source>
        <dbReference type="Proteomes" id="UP001320420"/>
    </source>
</evidence>
<reference evidence="2 3" key="1">
    <citation type="submission" date="2024-02" db="EMBL/GenBank/DDBJ databases">
        <title>De novo assembly and annotation of 12 fungi associated with fruit tree decline syndrome in Ontario, Canada.</title>
        <authorList>
            <person name="Sulman M."/>
            <person name="Ellouze W."/>
            <person name="Ilyukhin E."/>
        </authorList>
    </citation>
    <scope>NUCLEOTIDE SEQUENCE [LARGE SCALE GENOMIC DNA]</scope>
    <source>
        <strain evidence="2 3">M11/M66-122</strain>
    </source>
</reference>
<evidence type="ECO:0000256" key="1">
    <source>
        <dbReference type="SAM" id="MobiDB-lite"/>
    </source>
</evidence>
<feature type="compositionally biased region" description="Low complexity" evidence="1">
    <location>
        <begin position="1"/>
        <end position="14"/>
    </location>
</feature>
<proteinExistence type="predicted"/>
<name>A0AAN9YXY9_9PEZI</name>
<organism evidence="2 3">
    <name type="scientific">Diatrype stigma</name>
    <dbReference type="NCBI Taxonomy" id="117547"/>
    <lineage>
        <taxon>Eukaryota</taxon>
        <taxon>Fungi</taxon>
        <taxon>Dikarya</taxon>
        <taxon>Ascomycota</taxon>
        <taxon>Pezizomycotina</taxon>
        <taxon>Sordariomycetes</taxon>
        <taxon>Xylariomycetidae</taxon>
        <taxon>Xylariales</taxon>
        <taxon>Diatrypaceae</taxon>
        <taxon>Diatrype</taxon>
    </lineage>
</organism>
<gene>
    <name evidence="2" type="ORF">SLS62_000288</name>
</gene>
<dbReference type="Proteomes" id="UP001320420">
    <property type="component" value="Unassembled WGS sequence"/>
</dbReference>
<protein>
    <submittedName>
        <fullName evidence="2">Uncharacterized protein</fullName>
    </submittedName>
</protein>
<dbReference type="InterPro" id="IPR053157">
    <property type="entry name" value="Sterol_Uptake_Regulator"/>
</dbReference>
<dbReference type="PANTHER" id="PTHR47784">
    <property type="entry name" value="STEROL UPTAKE CONTROL PROTEIN 2"/>
    <property type="match status" value="1"/>
</dbReference>
<evidence type="ECO:0000313" key="2">
    <source>
        <dbReference type="EMBL" id="KAK7757910.1"/>
    </source>
</evidence>
<dbReference type="EMBL" id="JAKJXP020000001">
    <property type="protein sequence ID" value="KAK7757910.1"/>
    <property type="molecule type" value="Genomic_DNA"/>
</dbReference>
<dbReference type="GO" id="GO:0001228">
    <property type="term" value="F:DNA-binding transcription activator activity, RNA polymerase II-specific"/>
    <property type="evidence" value="ECO:0007669"/>
    <property type="project" value="TreeGrafter"/>
</dbReference>